<keyword evidence="4 5" id="KW-0808">Transferase</keyword>
<evidence type="ECO:0000313" key="8">
    <source>
        <dbReference type="Proteomes" id="UP000184532"/>
    </source>
</evidence>
<dbReference type="InterPro" id="IPR035994">
    <property type="entry name" value="Nucleoside_phosphorylase_sf"/>
</dbReference>
<dbReference type="Gene3D" id="3.40.50.1580">
    <property type="entry name" value="Nucleoside phosphorylase domain"/>
    <property type="match status" value="1"/>
</dbReference>
<keyword evidence="8" id="KW-1185">Reference proteome</keyword>
<dbReference type="PANTHER" id="PTHR11904:SF9">
    <property type="entry name" value="PURINE NUCLEOSIDE PHOSPHORYLASE-RELATED"/>
    <property type="match status" value="1"/>
</dbReference>
<dbReference type="InterPro" id="IPR000845">
    <property type="entry name" value="Nucleoside_phosphorylase_d"/>
</dbReference>
<sequence length="271" mass="30148">MTKTQLEESVEHLKKKGFDSPEIGIVLGTGLGKLVSEIQNPIEAHYNNIPYFPLATVEFHTGKLIYGTIAGKKVVVMQGRFHLYEGYDFLDITYPIRVMRLLGIQKLFVSNAAGAINLNFKKGDMMLIEDHINLQGGSPLAFRNVAEFGDRFVDMSEPYDLEMRQKIEAIAEKNDISLQKGVYASVVGPQLETKAEYRMLKTLGADAVGMSTVPEVIVANHLRLPIVAVSVLTDECDPDNLQPVNIQEIIEIAGNTEPKMIQLFKELIEAI</sequence>
<dbReference type="Pfam" id="PF01048">
    <property type="entry name" value="PNP_UDP_1"/>
    <property type="match status" value="1"/>
</dbReference>
<dbReference type="NCBIfam" id="TIGR01697">
    <property type="entry name" value="PNPH-PUNA-XAPA"/>
    <property type="match status" value="1"/>
</dbReference>
<dbReference type="NCBIfam" id="TIGR01700">
    <property type="entry name" value="PNPH"/>
    <property type="match status" value="1"/>
</dbReference>
<dbReference type="UniPathway" id="UPA00606"/>
<dbReference type="PIRSF" id="PIRSF000477">
    <property type="entry name" value="PurNPase"/>
    <property type="match status" value="1"/>
</dbReference>
<comment type="similarity">
    <text evidence="2 5">Belongs to the PNP/MTAP phosphorylase family.</text>
</comment>
<dbReference type="AlphaFoldDB" id="A0A1M5K7W8"/>
<protein>
    <recommendedName>
        <fullName evidence="5">Purine nucleoside phosphorylase</fullName>
        <ecNumber evidence="5">2.4.2.1</ecNumber>
    </recommendedName>
    <alternativeName>
        <fullName evidence="5">Inosine-guanosine phosphorylase</fullName>
    </alternativeName>
</protein>
<comment type="function">
    <text evidence="5">The purine nucleoside phosphorylases catalyze the phosphorolytic breakdown of the N-glycosidic bond in the beta-(deoxy)ribonucleoside molecules, with the formation of the corresponding free purine bases and pentose-1-phosphate.</text>
</comment>
<evidence type="ECO:0000313" key="7">
    <source>
        <dbReference type="EMBL" id="SHG48896.1"/>
    </source>
</evidence>
<dbReference type="GO" id="GO:0005737">
    <property type="term" value="C:cytoplasm"/>
    <property type="evidence" value="ECO:0007669"/>
    <property type="project" value="TreeGrafter"/>
</dbReference>
<dbReference type="STRING" id="570519.SAMN04488116_1431"/>
<proteinExistence type="inferred from homology"/>
<evidence type="ECO:0000256" key="5">
    <source>
        <dbReference type="PIRNR" id="PIRNR000477"/>
    </source>
</evidence>
<dbReference type="EC" id="2.4.2.1" evidence="5"/>
<dbReference type="CDD" id="cd09009">
    <property type="entry name" value="PNP-EcPNPII_like"/>
    <property type="match status" value="1"/>
</dbReference>
<dbReference type="RefSeq" id="WP_073177782.1">
    <property type="nucleotide sequence ID" value="NZ_FQWL01000002.1"/>
</dbReference>
<evidence type="ECO:0000256" key="1">
    <source>
        <dbReference type="ARBA" id="ARBA00005058"/>
    </source>
</evidence>
<dbReference type="OrthoDB" id="1523230at2"/>
<dbReference type="InterPro" id="IPR011270">
    <property type="entry name" value="Pur_Nuc_Pase_Ino/Guo-sp"/>
</dbReference>
<comment type="pathway">
    <text evidence="1 5">Purine metabolism; purine nucleoside salvage.</text>
</comment>
<dbReference type="SUPFAM" id="SSF53167">
    <property type="entry name" value="Purine and uridine phosphorylases"/>
    <property type="match status" value="1"/>
</dbReference>
<evidence type="ECO:0000256" key="3">
    <source>
        <dbReference type="ARBA" id="ARBA00022676"/>
    </source>
</evidence>
<dbReference type="InterPro" id="IPR011268">
    <property type="entry name" value="Purine_phosphorylase"/>
</dbReference>
<evidence type="ECO:0000256" key="2">
    <source>
        <dbReference type="ARBA" id="ARBA00006751"/>
    </source>
</evidence>
<name>A0A1M5K7W8_9FLAO</name>
<organism evidence="7 8">
    <name type="scientific">Flagellimonas flava</name>
    <dbReference type="NCBI Taxonomy" id="570519"/>
    <lineage>
        <taxon>Bacteria</taxon>
        <taxon>Pseudomonadati</taxon>
        <taxon>Bacteroidota</taxon>
        <taxon>Flavobacteriia</taxon>
        <taxon>Flavobacteriales</taxon>
        <taxon>Flavobacteriaceae</taxon>
        <taxon>Flagellimonas</taxon>
    </lineage>
</organism>
<gene>
    <name evidence="7" type="ORF">SAMN04488116_1431</name>
</gene>
<evidence type="ECO:0000256" key="4">
    <source>
        <dbReference type="ARBA" id="ARBA00022679"/>
    </source>
</evidence>
<keyword evidence="3 5" id="KW-0328">Glycosyltransferase</keyword>
<dbReference type="NCBIfam" id="NF006054">
    <property type="entry name" value="PRK08202.1"/>
    <property type="match status" value="1"/>
</dbReference>
<dbReference type="PANTHER" id="PTHR11904">
    <property type="entry name" value="METHYLTHIOADENOSINE/PURINE NUCLEOSIDE PHOSPHORYLASE"/>
    <property type="match status" value="1"/>
</dbReference>
<dbReference type="GO" id="GO:0004731">
    <property type="term" value="F:purine-nucleoside phosphorylase activity"/>
    <property type="evidence" value="ECO:0007669"/>
    <property type="project" value="UniProtKB-EC"/>
</dbReference>
<evidence type="ECO:0000259" key="6">
    <source>
        <dbReference type="Pfam" id="PF01048"/>
    </source>
</evidence>
<dbReference type="EMBL" id="FQWL01000002">
    <property type="protein sequence ID" value="SHG48896.1"/>
    <property type="molecule type" value="Genomic_DNA"/>
</dbReference>
<feature type="domain" description="Nucleoside phosphorylase" evidence="6">
    <location>
        <begin position="23"/>
        <end position="269"/>
    </location>
</feature>
<dbReference type="GO" id="GO:0009116">
    <property type="term" value="P:nucleoside metabolic process"/>
    <property type="evidence" value="ECO:0007669"/>
    <property type="project" value="InterPro"/>
</dbReference>
<reference evidence="8" key="1">
    <citation type="submission" date="2016-11" db="EMBL/GenBank/DDBJ databases">
        <authorList>
            <person name="Varghese N."/>
            <person name="Submissions S."/>
        </authorList>
    </citation>
    <scope>NUCLEOTIDE SEQUENCE [LARGE SCALE GENOMIC DNA]</scope>
    <source>
        <strain evidence="8">DSM 22638</strain>
    </source>
</reference>
<dbReference type="Proteomes" id="UP000184532">
    <property type="component" value="Unassembled WGS sequence"/>
</dbReference>
<accession>A0A1M5K7W8</accession>